<reference evidence="1" key="1">
    <citation type="submission" date="2022-06" db="EMBL/GenBank/DDBJ databases">
        <title>Sequencing the genomes of 1000 actinobacteria strains.</title>
        <authorList>
            <person name="Klenk H.-P."/>
        </authorList>
    </citation>
    <scope>NUCLEOTIDE SEQUENCE</scope>
    <source>
        <strain evidence="1">DSM 46694</strain>
    </source>
</reference>
<dbReference type="EMBL" id="JAMZEB010000002">
    <property type="protein sequence ID" value="MCP2363071.1"/>
    <property type="molecule type" value="Genomic_DNA"/>
</dbReference>
<dbReference type="Proteomes" id="UP001139648">
    <property type="component" value="Unassembled WGS sequence"/>
</dbReference>
<sequence>MAFEDLLGDGNVKVTAVLTLSSTSAPPAAELNAGIDLQMLLTKDGLGIEPSQASVDNGALGSRSNTSRGGTSTYNITLTYKRKQLEADDIAYNTLTPKLDIWLAVRRNKAHELPYVAGDPVEIYPSECGIYQRQPPVLDEVQKIVQQMFNHSDADTEATVAA</sequence>
<name>A0A9X2KAL0_9ACTN</name>
<evidence type="ECO:0000313" key="2">
    <source>
        <dbReference type="Proteomes" id="UP001139648"/>
    </source>
</evidence>
<proteinExistence type="predicted"/>
<dbReference type="RefSeq" id="WP_253754389.1">
    <property type="nucleotide sequence ID" value="NZ_BAABKA010000023.1"/>
</dbReference>
<comment type="caution">
    <text evidence="1">The sequence shown here is derived from an EMBL/GenBank/DDBJ whole genome shotgun (WGS) entry which is preliminary data.</text>
</comment>
<accession>A0A9X2KAL0</accession>
<keyword evidence="2" id="KW-1185">Reference proteome</keyword>
<dbReference type="Pfam" id="PF25595">
    <property type="entry name" value="Phage_TTP_16"/>
    <property type="match status" value="1"/>
</dbReference>
<dbReference type="AlphaFoldDB" id="A0A9X2KAL0"/>
<protein>
    <submittedName>
        <fullName evidence="1">Uncharacterized protein</fullName>
    </submittedName>
</protein>
<evidence type="ECO:0000313" key="1">
    <source>
        <dbReference type="EMBL" id="MCP2363071.1"/>
    </source>
</evidence>
<gene>
    <name evidence="1" type="ORF">HD597_010091</name>
</gene>
<organism evidence="1 2">
    <name type="scientific">Nonomuraea thailandensis</name>
    <dbReference type="NCBI Taxonomy" id="1188745"/>
    <lineage>
        <taxon>Bacteria</taxon>
        <taxon>Bacillati</taxon>
        <taxon>Actinomycetota</taxon>
        <taxon>Actinomycetes</taxon>
        <taxon>Streptosporangiales</taxon>
        <taxon>Streptosporangiaceae</taxon>
        <taxon>Nonomuraea</taxon>
    </lineage>
</organism>
<dbReference type="InterPro" id="IPR058009">
    <property type="entry name" value="TTP_Phage_16"/>
</dbReference>